<gene>
    <name evidence="2" type="ORF">NNJEOMEG_02827</name>
</gene>
<dbReference type="Pfam" id="PF04015">
    <property type="entry name" value="DUF362"/>
    <property type="match status" value="1"/>
</dbReference>
<evidence type="ECO:0000313" key="3">
    <source>
        <dbReference type="Proteomes" id="UP000494245"/>
    </source>
</evidence>
<sequence>MEGYGRTDLDAVAGRLLELAGCRPAKGTRVLVKPNLVAPAYAGLACTEPAVVRAVCRYLLDRGARVTVGDSPAFGTARIVARACGLDKALRGLGVPVVNFSRARPVALTLGGQVMAASQALDAEFIVNVPRFKVHDQMLLTLAVKNFFGAVTGFRKSLAHQVHGEKGNRFESMLLDVCLAMPPSVSLVDGVTAMHVRGPAKGEPFQLGLLGAAADPVALDQTLHAVLGLPPEATPLGREAGRRGLLGPVETPLRQPGDFDARGFVLPGKLAPVAFDAGRFVRGRLRSLWLRLTCGRAS</sequence>
<comment type="caution">
    <text evidence="2">The sequence shown here is derived from an EMBL/GenBank/DDBJ whole genome shotgun (WGS) entry which is preliminary data.</text>
</comment>
<reference evidence="2 3" key="1">
    <citation type="submission" date="2020-04" db="EMBL/GenBank/DDBJ databases">
        <authorList>
            <consortium name="Desulfovibrio sp. FSS-1 genome sequencing consortium"/>
            <person name="Shimoshige H."/>
            <person name="Kobayashi H."/>
            <person name="Maekawa T."/>
        </authorList>
    </citation>
    <scope>NUCLEOTIDE SEQUENCE [LARGE SCALE GENOMIC DNA]</scope>
    <source>
        <strain evidence="2 3">SIID29052-01</strain>
    </source>
</reference>
<dbReference type="Proteomes" id="UP000494245">
    <property type="component" value="Unassembled WGS sequence"/>
</dbReference>
<reference evidence="2 3" key="2">
    <citation type="submission" date="2020-05" db="EMBL/GenBank/DDBJ databases">
        <title>Draft genome sequence of Desulfovibrio sp. strainFSS-1.</title>
        <authorList>
            <person name="Shimoshige H."/>
            <person name="Kobayashi H."/>
            <person name="Maekawa T."/>
        </authorList>
    </citation>
    <scope>NUCLEOTIDE SEQUENCE [LARGE SCALE GENOMIC DNA]</scope>
    <source>
        <strain evidence="2 3">SIID29052-01</strain>
    </source>
</reference>
<proteinExistence type="predicted"/>
<accession>A0A6V8LY58</accession>
<dbReference type="EMBL" id="BLTE01000013">
    <property type="protein sequence ID" value="GFK94979.1"/>
    <property type="molecule type" value="Genomic_DNA"/>
</dbReference>
<organism evidence="2 3">
    <name type="scientific">Fundidesulfovibrio magnetotacticus</name>
    <dbReference type="NCBI Taxonomy" id="2730080"/>
    <lineage>
        <taxon>Bacteria</taxon>
        <taxon>Pseudomonadati</taxon>
        <taxon>Thermodesulfobacteriota</taxon>
        <taxon>Desulfovibrionia</taxon>
        <taxon>Desulfovibrionales</taxon>
        <taxon>Desulfovibrionaceae</taxon>
        <taxon>Fundidesulfovibrio</taxon>
    </lineage>
</organism>
<feature type="domain" description="DUF362" evidence="1">
    <location>
        <begin position="30"/>
        <end position="222"/>
    </location>
</feature>
<name>A0A6V8LY58_9BACT</name>
<keyword evidence="3" id="KW-1185">Reference proteome</keyword>
<evidence type="ECO:0000313" key="2">
    <source>
        <dbReference type="EMBL" id="GFK94979.1"/>
    </source>
</evidence>
<dbReference type="AlphaFoldDB" id="A0A6V8LY58"/>
<protein>
    <recommendedName>
        <fullName evidence="1">DUF362 domain-containing protein</fullName>
    </recommendedName>
</protein>
<dbReference type="InterPro" id="IPR007160">
    <property type="entry name" value="DUF362"/>
</dbReference>
<evidence type="ECO:0000259" key="1">
    <source>
        <dbReference type="Pfam" id="PF04015"/>
    </source>
</evidence>